<reference evidence="3" key="1">
    <citation type="thesis" date="2020" institute="ProQuest LLC" country="789 East Eisenhower Parkway, Ann Arbor, MI, USA">
        <title>Comparative Genomics and Chromosome Evolution.</title>
        <authorList>
            <person name="Mudd A.B."/>
        </authorList>
    </citation>
    <scope>NUCLEOTIDE SEQUENCE</scope>
    <source>
        <strain evidence="3">237g6f4</strain>
        <tissue evidence="3">Blood</tissue>
    </source>
</reference>
<proteinExistence type="predicted"/>
<comment type="caution">
    <text evidence="3">The sequence shown here is derived from an EMBL/GenBank/DDBJ whole genome shotgun (WGS) entry which is preliminary data.</text>
</comment>
<evidence type="ECO:0000313" key="3">
    <source>
        <dbReference type="EMBL" id="KAG8568335.1"/>
    </source>
</evidence>
<keyword evidence="1" id="KW-0812">Transmembrane</keyword>
<keyword evidence="1" id="KW-0472">Membrane</keyword>
<evidence type="ECO:0000256" key="1">
    <source>
        <dbReference type="SAM" id="Phobius"/>
    </source>
</evidence>
<keyword evidence="1" id="KW-1133">Transmembrane helix</keyword>
<feature type="transmembrane region" description="Helical" evidence="1">
    <location>
        <begin position="458"/>
        <end position="478"/>
    </location>
</feature>
<dbReference type="GO" id="GO:0005637">
    <property type="term" value="C:nuclear inner membrane"/>
    <property type="evidence" value="ECO:0007669"/>
    <property type="project" value="InterPro"/>
</dbReference>
<feature type="transmembrane region" description="Helical" evidence="1">
    <location>
        <begin position="58"/>
        <end position="78"/>
    </location>
</feature>
<keyword evidence="4" id="KW-1185">Reference proteome</keyword>
<feature type="transmembrane region" description="Helical" evidence="1">
    <location>
        <begin position="137"/>
        <end position="155"/>
    </location>
</feature>
<name>A0AAV7B744_ENGPU</name>
<dbReference type="InterPro" id="IPR018861">
    <property type="entry name" value="TMEM201_C"/>
</dbReference>
<dbReference type="PANTHER" id="PTHR28646:SF1">
    <property type="entry name" value="TRANSMEMBRANE PROTEIN 201"/>
    <property type="match status" value="1"/>
</dbReference>
<gene>
    <name evidence="3" type="ORF">GDO81_013963</name>
</gene>
<protein>
    <recommendedName>
        <fullName evidence="2">Transmembrane protein 201 C-terminal domain-containing protein</fullName>
    </recommendedName>
</protein>
<dbReference type="Proteomes" id="UP000824782">
    <property type="component" value="Unassembled WGS sequence"/>
</dbReference>
<dbReference type="AlphaFoldDB" id="A0AAV7B744"/>
<evidence type="ECO:0000313" key="4">
    <source>
        <dbReference type="Proteomes" id="UP000824782"/>
    </source>
</evidence>
<sequence>MYKLCRPCQTAIDSYIKYQNRQLRAIMLNQQFKLREQDKGYIQSSSNSSFIRIPATVVFLRCLSFLSCVFLVCVAQFGTKDLFSIKDSTNLATGPRNESQLGETGRPSLMEKVIGVLPEHTLENLNEAWHFGCNNQIGLVFVGLLTCVFAMIFAGRTRMRRVDAFASFLWILVTGLYLSELYLLKDSLMWMDMVKLGTTSLCCLVGLTSAMATKKAIGQRRQRPRRYVSGDPVSTFGLMNSSIILPDQPTPLLSTPPGLLHLLSQPAYRSERKASHSSLPGRLNRALSLGTIPSLARADSGYLFSGSRPASRSSVLKESPGSDYFSLLSGSCAVSPLPSPTPSVAGSATSSCGSLFHRRPIISPARLNLQGQKLGLSLEKTTTRTFDVYHPDSNHCSHEITPKFAQNTMKLITEASSISSNRTLKKDNSSHSSACQVDSTTAFLESPSKWKSCGGMSLTGIFLAMSFTMNLVMIVFFYQKLV</sequence>
<dbReference type="Pfam" id="PF10476">
    <property type="entry name" value="DUF2448"/>
    <property type="match status" value="1"/>
</dbReference>
<accession>A0AAV7B744</accession>
<feature type="transmembrane region" description="Helical" evidence="1">
    <location>
        <begin position="162"/>
        <end position="184"/>
    </location>
</feature>
<dbReference type="EMBL" id="WNYA01000006">
    <property type="protein sequence ID" value="KAG8568335.1"/>
    <property type="molecule type" value="Genomic_DNA"/>
</dbReference>
<evidence type="ECO:0000259" key="2">
    <source>
        <dbReference type="Pfam" id="PF10476"/>
    </source>
</evidence>
<feature type="domain" description="Transmembrane protein 201 C-terminal" evidence="2">
    <location>
        <begin position="33"/>
        <end position="227"/>
    </location>
</feature>
<organism evidence="3 4">
    <name type="scientific">Engystomops pustulosus</name>
    <name type="common">Tungara frog</name>
    <name type="synonym">Physalaemus pustulosus</name>
    <dbReference type="NCBI Taxonomy" id="76066"/>
    <lineage>
        <taxon>Eukaryota</taxon>
        <taxon>Metazoa</taxon>
        <taxon>Chordata</taxon>
        <taxon>Craniata</taxon>
        <taxon>Vertebrata</taxon>
        <taxon>Euteleostomi</taxon>
        <taxon>Amphibia</taxon>
        <taxon>Batrachia</taxon>
        <taxon>Anura</taxon>
        <taxon>Neobatrachia</taxon>
        <taxon>Hyloidea</taxon>
        <taxon>Leptodactylidae</taxon>
        <taxon>Leiuperinae</taxon>
        <taxon>Engystomops</taxon>
    </lineage>
</organism>
<dbReference type="GO" id="GO:0030473">
    <property type="term" value="P:nuclear migration along microtubule"/>
    <property type="evidence" value="ECO:0007669"/>
    <property type="project" value="TreeGrafter"/>
</dbReference>
<dbReference type="PANTHER" id="PTHR28646">
    <property type="entry name" value="TRANSMEMBRANE PROTEIN 201"/>
    <property type="match status" value="1"/>
</dbReference>
<dbReference type="InterPro" id="IPR040041">
    <property type="entry name" value="TMEM201"/>
</dbReference>
<dbReference type="GO" id="GO:0005521">
    <property type="term" value="F:lamin binding"/>
    <property type="evidence" value="ECO:0007669"/>
    <property type="project" value="TreeGrafter"/>
</dbReference>
<dbReference type="EMBL" id="WNYA01000006">
    <property type="protein sequence ID" value="KAG8568334.1"/>
    <property type="molecule type" value="Genomic_DNA"/>
</dbReference>
<dbReference type="GO" id="GO:0051015">
    <property type="term" value="F:actin filament binding"/>
    <property type="evidence" value="ECO:0007669"/>
    <property type="project" value="TreeGrafter"/>
</dbReference>